<dbReference type="Pfam" id="PF13683">
    <property type="entry name" value="rve_3"/>
    <property type="match status" value="1"/>
</dbReference>
<dbReference type="RefSeq" id="WP_091224232.1">
    <property type="nucleotide sequence ID" value="NZ_FNHE01000020.1"/>
</dbReference>
<dbReference type="NCBIfam" id="NF033577">
    <property type="entry name" value="transpos_IS481"/>
    <property type="match status" value="1"/>
</dbReference>
<dbReference type="Gene3D" id="3.30.420.10">
    <property type="entry name" value="Ribonuclease H-like superfamily/Ribonuclease H"/>
    <property type="match status" value="1"/>
</dbReference>
<dbReference type="InterPro" id="IPR047656">
    <property type="entry name" value="IS481-like_transpos"/>
</dbReference>
<dbReference type="Pfam" id="PF13011">
    <property type="entry name" value="LZ_Tnp_IS481"/>
    <property type="match status" value="1"/>
</dbReference>
<reference evidence="3" key="1">
    <citation type="submission" date="2016-10" db="EMBL/GenBank/DDBJ databases">
        <authorList>
            <person name="Varghese N."/>
            <person name="Submissions S."/>
        </authorList>
    </citation>
    <scope>NUCLEOTIDE SEQUENCE [LARGE SCALE GENOMIC DNA]</scope>
    <source>
        <strain evidence="3">DSM 45419</strain>
    </source>
</reference>
<proteinExistence type="predicted"/>
<sequence>MAHANARTTVFARTLIVDRVLAGHRPGEVAKQLGISRQTVYKWVRRWRAEGEAGLADRSSRPHRMPRQTSPETVAAIVAARTEHHAGPVRLAAILGLAASTIGAVLARAGLPRLAEVDRLTGELLRGRRHSDRRYEREQPGELLHVDVKKLGRIPDGGGWRVHGRCEEVRGRGLGWDYVHVAIDDHTRLAYAEVLPDERTTTCAGFLTRATAWFAAHGVTLRRVLTDNAKSYRVGQAWIAVCAQLGIGRRFIKPGRPWTNGKAERFNRTLQTEWAYATAWSCNDERTAALDSWLNHYNTARSHSALGGRPPISRLAA</sequence>
<feature type="domain" description="Integrase catalytic" evidence="1">
    <location>
        <begin position="136"/>
        <end position="317"/>
    </location>
</feature>
<dbReference type="GO" id="GO:0015074">
    <property type="term" value="P:DNA integration"/>
    <property type="evidence" value="ECO:0007669"/>
    <property type="project" value="InterPro"/>
</dbReference>
<gene>
    <name evidence="2" type="ORF">SAMN05660642_04792</name>
</gene>
<evidence type="ECO:0000313" key="2">
    <source>
        <dbReference type="EMBL" id="SDN41536.1"/>
    </source>
</evidence>
<evidence type="ECO:0000259" key="1">
    <source>
        <dbReference type="PROSITE" id="PS50994"/>
    </source>
</evidence>
<dbReference type="InterPro" id="IPR024967">
    <property type="entry name" value="DNA-bd_IS481-type"/>
</dbReference>
<dbReference type="InterPro" id="IPR036397">
    <property type="entry name" value="RNaseH_sf"/>
</dbReference>
<evidence type="ECO:0000313" key="3">
    <source>
        <dbReference type="Proteomes" id="UP000198680"/>
    </source>
</evidence>
<dbReference type="PANTHER" id="PTHR35004:SF7">
    <property type="entry name" value="INTEGRASE PROTEIN"/>
    <property type="match status" value="1"/>
</dbReference>
<dbReference type="AlphaFoldDB" id="A0A1H0B7C7"/>
<dbReference type="SUPFAM" id="SSF46689">
    <property type="entry name" value="Homeodomain-like"/>
    <property type="match status" value="1"/>
</dbReference>
<organism evidence="2 3">
    <name type="scientific">Geodermatophilus siccatus</name>
    <dbReference type="NCBI Taxonomy" id="1137991"/>
    <lineage>
        <taxon>Bacteria</taxon>
        <taxon>Bacillati</taxon>
        <taxon>Actinomycetota</taxon>
        <taxon>Actinomycetes</taxon>
        <taxon>Geodermatophilales</taxon>
        <taxon>Geodermatophilaceae</taxon>
        <taxon>Geodermatophilus</taxon>
    </lineage>
</organism>
<dbReference type="EMBL" id="FNHE01000020">
    <property type="protein sequence ID" value="SDN41536.1"/>
    <property type="molecule type" value="Genomic_DNA"/>
</dbReference>
<dbReference type="Proteomes" id="UP000198680">
    <property type="component" value="Unassembled WGS sequence"/>
</dbReference>
<keyword evidence="3" id="KW-1185">Reference proteome</keyword>
<dbReference type="PROSITE" id="PS50994">
    <property type="entry name" value="INTEGRASE"/>
    <property type="match status" value="1"/>
</dbReference>
<dbReference type="InterPro" id="IPR036388">
    <property type="entry name" value="WH-like_DNA-bd_sf"/>
</dbReference>
<dbReference type="InterPro" id="IPR009057">
    <property type="entry name" value="Homeodomain-like_sf"/>
</dbReference>
<accession>A0A1H0B7C7</accession>
<dbReference type="InterPro" id="IPR001584">
    <property type="entry name" value="Integrase_cat-core"/>
</dbReference>
<name>A0A1H0B7C7_9ACTN</name>
<dbReference type="Gene3D" id="1.10.10.10">
    <property type="entry name" value="Winged helix-like DNA-binding domain superfamily/Winged helix DNA-binding domain"/>
    <property type="match status" value="1"/>
</dbReference>
<dbReference type="GO" id="GO:0003676">
    <property type="term" value="F:nucleic acid binding"/>
    <property type="evidence" value="ECO:0007669"/>
    <property type="project" value="InterPro"/>
</dbReference>
<dbReference type="InterPro" id="IPR012337">
    <property type="entry name" value="RNaseH-like_sf"/>
</dbReference>
<protein>
    <submittedName>
        <fullName evidence="2">Transposase and inactivated derivatives, IS30 family</fullName>
    </submittedName>
</protein>
<dbReference type="SUPFAM" id="SSF53098">
    <property type="entry name" value="Ribonuclease H-like"/>
    <property type="match status" value="1"/>
</dbReference>
<dbReference type="PANTHER" id="PTHR35004">
    <property type="entry name" value="TRANSPOSASE RV3428C-RELATED"/>
    <property type="match status" value="1"/>
</dbReference>
<dbReference type="OrthoDB" id="568335at2"/>